<dbReference type="GeneID" id="68865925"/>
<dbReference type="EMBL" id="AP025226">
    <property type="protein sequence ID" value="BDB98168.1"/>
    <property type="molecule type" value="Genomic_DNA"/>
</dbReference>
<sequence length="270" mass="31592">MKKPRTLLAILRSLAKNNVLKSKDISVSKKTSNKQLYKSLLLLSKLNLIKINGDLKSNRFEITFNNSFDFMTLMQKVKVIFYEDRTKSKSFKYHVIALKDGISKIEATSYWTLDYKNKPVVKLYTAKREFGEIKVGKIELGIQKLYIRWDLDPPSKFGEKIIYGFRIIQKNYFTFNKGETLEKYGDEEMMDGLQILYPTLHANLEVKFPQRYQFKDVKAEKYDLVVIDGPQVPSAIPKDTYKLTVERKMISLNLIHPQLGYYFIAWKPAE</sequence>
<accession>A0AAQ4CQT7</accession>
<gene>
    <name evidence="1" type="ORF">SACC_11850</name>
</gene>
<dbReference type="RefSeq" id="WP_229572093.1">
    <property type="nucleotide sequence ID" value="NZ_AP025226.1"/>
</dbReference>
<organism evidence="1 2">
    <name type="scientific">Saccharolobus caldissimus</name>
    <dbReference type="NCBI Taxonomy" id="1702097"/>
    <lineage>
        <taxon>Archaea</taxon>
        <taxon>Thermoproteota</taxon>
        <taxon>Thermoprotei</taxon>
        <taxon>Sulfolobales</taxon>
        <taxon>Sulfolobaceae</taxon>
        <taxon>Saccharolobus</taxon>
    </lineage>
</organism>
<evidence type="ECO:0000313" key="1">
    <source>
        <dbReference type="EMBL" id="BDB98168.1"/>
    </source>
</evidence>
<dbReference type="Proteomes" id="UP001319921">
    <property type="component" value="Chromosome"/>
</dbReference>
<keyword evidence="2" id="KW-1185">Reference proteome</keyword>
<protein>
    <submittedName>
        <fullName evidence="1">Uncharacterized protein</fullName>
    </submittedName>
</protein>
<dbReference type="AlphaFoldDB" id="A0AAQ4CQT7"/>
<dbReference type="KEGG" id="scas:SACC_11850"/>
<name>A0AAQ4CQT7_9CREN</name>
<proteinExistence type="predicted"/>
<evidence type="ECO:0000313" key="2">
    <source>
        <dbReference type="Proteomes" id="UP001319921"/>
    </source>
</evidence>
<reference evidence="1 2" key="1">
    <citation type="journal article" date="2022" name="Microbiol. Resour. Announc.">
        <title>Complete Genome Sequence of the Hyperthermophilic and Acidophilic Archaeon Saccharolobus caldissimus Strain HS-3T.</title>
        <authorList>
            <person name="Sakai H.D."/>
            <person name="Kurosawa N."/>
        </authorList>
    </citation>
    <scope>NUCLEOTIDE SEQUENCE [LARGE SCALE GENOMIC DNA]</scope>
    <source>
        <strain evidence="1 2">JCM32116</strain>
    </source>
</reference>